<keyword evidence="7 9" id="KW-0269">Exonuclease</keyword>
<dbReference type="PIRSF" id="PIRSF004803">
    <property type="entry name" value="RnjA"/>
    <property type="match status" value="1"/>
</dbReference>
<comment type="subcellular location">
    <subcellularLocation>
        <location evidence="9">Cytoplasm</location>
    </subcellularLocation>
</comment>
<comment type="similarity">
    <text evidence="9">Belongs to the metallo-beta-lactamase superfamily. RNA-metabolizing metallo-beta-lactamase-like family. Bacterial RNase J subfamily.</text>
</comment>
<evidence type="ECO:0000256" key="4">
    <source>
        <dbReference type="ARBA" id="ARBA00022759"/>
    </source>
</evidence>
<feature type="binding site" evidence="12">
    <location>
        <position position="77"/>
    </location>
    <ligand>
        <name>Zn(2+)</name>
        <dbReference type="ChEBI" id="CHEBI:29105"/>
        <label>1</label>
        <note>catalytic</note>
    </ligand>
</feature>
<evidence type="ECO:0000259" key="13">
    <source>
        <dbReference type="SMART" id="SM00849"/>
    </source>
</evidence>
<feature type="binding site" evidence="9 11">
    <location>
        <begin position="363"/>
        <end position="367"/>
    </location>
    <ligand>
        <name>substrate</name>
    </ligand>
</feature>
<evidence type="ECO:0000256" key="2">
    <source>
        <dbReference type="ARBA" id="ARBA00022722"/>
    </source>
</evidence>
<accession>T2G9Z8</accession>
<dbReference type="InterPro" id="IPR004613">
    <property type="entry name" value="RNase_J"/>
</dbReference>
<feature type="binding site" evidence="12">
    <location>
        <position position="76"/>
    </location>
    <ligand>
        <name>Zn(2+)</name>
        <dbReference type="ChEBI" id="CHEBI:29105"/>
        <label>1</label>
        <note>catalytic</note>
    </ligand>
</feature>
<keyword evidence="3 12" id="KW-0479">Metal-binding</keyword>
<keyword evidence="5 9" id="KW-0378">Hydrolase</keyword>
<dbReference type="PANTHER" id="PTHR43694">
    <property type="entry name" value="RIBONUCLEASE J"/>
    <property type="match status" value="1"/>
</dbReference>
<dbReference type="Gene3D" id="3.40.50.10710">
    <property type="entry name" value="Metallo-hydrolase/oxidoreductase"/>
    <property type="match status" value="1"/>
</dbReference>
<dbReference type="CDD" id="cd07714">
    <property type="entry name" value="RNaseJ_MBL-fold"/>
    <property type="match status" value="1"/>
</dbReference>
<dbReference type="PANTHER" id="PTHR43694:SF1">
    <property type="entry name" value="RIBONUCLEASE J"/>
    <property type="match status" value="1"/>
</dbReference>
<dbReference type="NCBIfam" id="TIGR00649">
    <property type="entry name" value="MG423"/>
    <property type="match status" value="1"/>
</dbReference>
<dbReference type="PROSITE" id="PS01292">
    <property type="entry name" value="UPF0036"/>
    <property type="match status" value="1"/>
</dbReference>
<evidence type="ECO:0000256" key="11">
    <source>
        <dbReference type="PIRSR" id="PIRSR004803-2"/>
    </source>
</evidence>
<dbReference type="GO" id="GO:0004534">
    <property type="term" value="F:5'-3' RNA exonuclease activity"/>
    <property type="evidence" value="ECO:0007669"/>
    <property type="project" value="UniProtKB-UniRule"/>
</dbReference>
<keyword evidence="8 9" id="KW-0694">RNA-binding</keyword>
<dbReference type="GO" id="GO:0008270">
    <property type="term" value="F:zinc ion binding"/>
    <property type="evidence" value="ECO:0007669"/>
    <property type="project" value="InterPro"/>
</dbReference>
<feature type="binding site" evidence="11">
    <location>
        <begin position="231"/>
        <end position="233"/>
    </location>
    <ligand>
        <name>substrate</name>
    </ligand>
</feature>
<dbReference type="GO" id="GO:0005737">
    <property type="term" value="C:cytoplasm"/>
    <property type="evidence" value="ECO:0007669"/>
    <property type="project" value="UniProtKB-SubCell"/>
</dbReference>
<dbReference type="GO" id="GO:0003723">
    <property type="term" value="F:RNA binding"/>
    <property type="evidence" value="ECO:0007669"/>
    <property type="project" value="UniProtKB-UniRule"/>
</dbReference>
<dbReference type="InterPro" id="IPR036866">
    <property type="entry name" value="RibonucZ/Hydroxyglut_hydro"/>
</dbReference>
<feature type="binding site" evidence="12">
    <location>
        <position position="72"/>
    </location>
    <ligand>
        <name>Zn(2+)</name>
        <dbReference type="ChEBI" id="CHEBI:29105"/>
        <label>1</label>
        <note>catalytic</note>
    </ligand>
</feature>
<dbReference type="Pfam" id="PF00753">
    <property type="entry name" value="Lactamase_B"/>
    <property type="match status" value="1"/>
</dbReference>
<comment type="subunit">
    <text evidence="9">Homodimer, may be a subunit of the RNA degradosome.</text>
</comment>
<keyword evidence="2 9" id="KW-0540">Nuclease</keyword>
<dbReference type="STRING" id="1121448.DGI_1594"/>
<dbReference type="GO" id="GO:0004521">
    <property type="term" value="F:RNA endonuclease activity"/>
    <property type="evidence" value="ECO:0007669"/>
    <property type="project" value="UniProtKB-UniRule"/>
</dbReference>
<name>T2G9Z8_MEGG1</name>
<dbReference type="Gene3D" id="3.10.20.580">
    <property type="match status" value="1"/>
</dbReference>
<dbReference type="RefSeq" id="WP_021760271.1">
    <property type="nucleotide sequence ID" value="NC_022444.1"/>
</dbReference>
<evidence type="ECO:0000256" key="3">
    <source>
        <dbReference type="ARBA" id="ARBA00022723"/>
    </source>
</evidence>
<dbReference type="Pfam" id="PF07521">
    <property type="entry name" value="RMMBL"/>
    <property type="match status" value="1"/>
</dbReference>
<evidence type="ECO:0000256" key="1">
    <source>
        <dbReference type="ARBA" id="ARBA00022490"/>
    </source>
</evidence>
<evidence type="ECO:0000256" key="6">
    <source>
        <dbReference type="ARBA" id="ARBA00022833"/>
    </source>
</evidence>
<keyword evidence="12" id="KW-0106">Calcium</keyword>
<feature type="binding site" evidence="12">
    <location>
        <position position="49"/>
    </location>
    <ligand>
        <name>Ca(2+)</name>
        <dbReference type="ChEBI" id="CHEBI:29108"/>
    </ligand>
</feature>
<dbReference type="GO" id="GO:0006364">
    <property type="term" value="P:rRNA processing"/>
    <property type="evidence" value="ECO:0007669"/>
    <property type="project" value="UniProtKB-UniRule"/>
</dbReference>
<dbReference type="InterPro" id="IPR042173">
    <property type="entry name" value="RNase_J_2"/>
</dbReference>
<feature type="binding site" evidence="12">
    <location>
        <position position="140"/>
    </location>
    <ligand>
        <name>Zn(2+)</name>
        <dbReference type="ChEBI" id="CHEBI:29105"/>
        <label>1</label>
        <note>catalytic</note>
    </ligand>
</feature>
<evidence type="ECO:0000256" key="7">
    <source>
        <dbReference type="ARBA" id="ARBA00022839"/>
    </source>
</evidence>
<dbReference type="Gene3D" id="3.60.15.10">
    <property type="entry name" value="Ribonuclease Z/Hydroxyacylglutathione hydrolase-like"/>
    <property type="match status" value="1"/>
</dbReference>
<keyword evidence="6 12" id="KW-0862">Zinc</keyword>
<dbReference type="InterPro" id="IPR001279">
    <property type="entry name" value="Metallo-B-lactamas"/>
</dbReference>
<comment type="cofactor">
    <cofactor evidence="12">
        <name>Zn(2+)</name>
        <dbReference type="ChEBI" id="CHEBI:29105"/>
    </cofactor>
    <text evidence="12">Binds 2 Zn(2+) ions per subunit. It is not clear if Zn(2+) or Mg(2+) is physiologically important.</text>
</comment>
<dbReference type="EC" id="3.1.-.-" evidence="9"/>
<evidence type="ECO:0000313" key="14">
    <source>
        <dbReference type="EMBL" id="AGW13425.1"/>
    </source>
</evidence>
<dbReference type="HAMAP" id="MF_01491">
    <property type="entry name" value="RNase_J_bact"/>
    <property type="match status" value="1"/>
</dbReference>
<dbReference type="HOGENOM" id="CLU_008727_3_1_7"/>
<keyword evidence="9" id="KW-0698">rRNA processing</keyword>
<dbReference type="SUPFAM" id="SSF56281">
    <property type="entry name" value="Metallo-hydrolase/oxidoreductase"/>
    <property type="match status" value="1"/>
</dbReference>
<dbReference type="Pfam" id="PF17770">
    <property type="entry name" value="RNase_J_C"/>
    <property type="match status" value="1"/>
</dbReference>
<feature type="binding site" evidence="12">
    <location>
        <position position="162"/>
    </location>
    <ligand>
        <name>Zn(2+)</name>
        <dbReference type="ChEBI" id="CHEBI:29105"/>
        <label>1</label>
        <note>catalytic</note>
    </ligand>
</feature>
<evidence type="ECO:0000256" key="8">
    <source>
        <dbReference type="ARBA" id="ARBA00022884"/>
    </source>
</evidence>
<dbReference type="Pfam" id="PF22505">
    <property type="entry name" value="RNase_J_b_CASP"/>
    <property type="match status" value="1"/>
</dbReference>
<feature type="binding site" evidence="12">
    <location>
        <position position="389"/>
    </location>
    <ligand>
        <name>Zn(2+)</name>
        <dbReference type="ChEBI" id="CHEBI:29105"/>
        <label>1</label>
        <note>catalytic</note>
    </ligand>
</feature>
<dbReference type="KEGG" id="dgg:DGI_1594"/>
<organism evidence="14 15">
    <name type="scientific">Megalodesulfovibrio gigas (strain ATCC 19364 / DSM 1382 / NCIMB 9332 / VKM B-1759)</name>
    <name type="common">Desulfovibrio gigas</name>
    <dbReference type="NCBI Taxonomy" id="1121448"/>
    <lineage>
        <taxon>Bacteria</taxon>
        <taxon>Pseudomonadati</taxon>
        <taxon>Thermodesulfobacteriota</taxon>
        <taxon>Desulfovibrionia</taxon>
        <taxon>Desulfovibrionales</taxon>
        <taxon>Desulfovibrionaceae</taxon>
        <taxon>Megalodesulfovibrio</taxon>
    </lineage>
</organism>
<evidence type="ECO:0000256" key="12">
    <source>
        <dbReference type="PIRSR" id="PIRSR004803-3"/>
    </source>
</evidence>
<feature type="domain" description="Metallo-beta-lactamase" evidence="13">
    <location>
        <begin position="19"/>
        <end position="214"/>
    </location>
</feature>
<dbReference type="InterPro" id="IPR011108">
    <property type="entry name" value="RMMBL"/>
</dbReference>
<keyword evidence="1 9" id="KW-0963">Cytoplasm</keyword>
<dbReference type="eggNOG" id="COG0595">
    <property type="taxonomic scope" value="Bacteria"/>
</dbReference>
<gene>
    <name evidence="9" type="primary">rnj</name>
    <name evidence="14" type="ORF">DGI_1594</name>
</gene>
<dbReference type="InterPro" id="IPR001587">
    <property type="entry name" value="RNase_J_CS"/>
</dbReference>
<feature type="binding site" evidence="12">
    <location>
        <position position="47"/>
    </location>
    <ligand>
        <name>Ca(2+)</name>
        <dbReference type="ChEBI" id="CHEBI:29108"/>
    </ligand>
</feature>
<evidence type="ECO:0000313" key="15">
    <source>
        <dbReference type="Proteomes" id="UP000016587"/>
    </source>
</evidence>
<dbReference type="InterPro" id="IPR055132">
    <property type="entry name" value="RNase_J_b_CASP"/>
</dbReference>
<protein>
    <recommendedName>
        <fullName evidence="9">Ribonuclease J</fullName>
        <shortName evidence="9">RNase J</shortName>
        <ecNumber evidence="9">3.1.-.-</ecNumber>
    </recommendedName>
</protein>
<feature type="active site" description="Proton donor" evidence="10">
    <location>
        <position position="194"/>
    </location>
</feature>
<feature type="active site" description="Proton acceptor" evidence="10">
    <location>
        <position position="367"/>
    </location>
</feature>
<comment type="function">
    <text evidence="9">An RNase that has 5'-3' exonuclease and possibly endonuclease activity. Involved in maturation of rRNA and in some organisms also mRNA maturation and/or decay.</text>
</comment>
<dbReference type="InterPro" id="IPR041636">
    <property type="entry name" value="RNase_J_C"/>
</dbReference>
<keyword evidence="15" id="KW-1185">Reference proteome</keyword>
<reference evidence="15" key="2">
    <citation type="submission" date="2013-07" db="EMBL/GenBank/DDBJ databases">
        <authorList>
            <person name="Morais-Silva F.O."/>
            <person name="Rezende A.M."/>
            <person name="Pimentel C."/>
            <person name="Resende D.M."/>
            <person name="Santos C.I."/>
            <person name="Clemente C."/>
            <person name="de Oliveira L.M."/>
            <person name="da Silva S.M."/>
            <person name="Costa D.A."/>
            <person name="Varela-Raposo A."/>
            <person name="Horacio E.C.A."/>
            <person name="Matos M."/>
            <person name="Flores O."/>
            <person name="Ruiz J.C."/>
            <person name="Rodrigues-Pousada C."/>
        </authorList>
    </citation>
    <scope>NUCLEOTIDE SEQUENCE [LARGE SCALE GENOMIC DNA]</scope>
    <source>
        <strain evidence="15">ATCC 19364 / DSM 1382 / NCIMB 9332 / VKM B-1759</strain>
    </source>
</reference>
<evidence type="ECO:0000256" key="5">
    <source>
        <dbReference type="ARBA" id="ARBA00022801"/>
    </source>
</evidence>
<dbReference type="SMART" id="SM00849">
    <property type="entry name" value="Lactamase_B"/>
    <property type="match status" value="1"/>
</dbReference>
<evidence type="ECO:0000256" key="9">
    <source>
        <dbReference type="HAMAP-Rule" id="MF_01491"/>
    </source>
</evidence>
<dbReference type="Proteomes" id="UP000016587">
    <property type="component" value="Chromosome"/>
</dbReference>
<reference evidence="14 15" key="1">
    <citation type="journal article" date="2013" name="J. Bacteriol.">
        <title>Roles of HynAB and Ech, the only two hydrogenases found in the model sulfate reducer Desulfovibrio gigas.</title>
        <authorList>
            <person name="Morais-Silva F.O."/>
            <person name="Santos C.I."/>
            <person name="Rodrigues R."/>
            <person name="Pereira I.A."/>
            <person name="Rodrigues-Pousada C."/>
        </authorList>
    </citation>
    <scope>NUCLEOTIDE SEQUENCE [LARGE SCALE GENOMIC DNA]</scope>
    <source>
        <strain evidence="15">ATCC 19364 / DSM 1382 / NCIMB 9332 / VKM B-1759</strain>
    </source>
</reference>
<dbReference type="AlphaFoldDB" id="T2G9Z8"/>
<dbReference type="OrthoDB" id="9770211at2"/>
<dbReference type="PATRIC" id="fig|1121448.10.peg.1584"/>
<feature type="binding site" evidence="12">
    <location>
        <position position="74"/>
    </location>
    <ligand>
        <name>Zn(2+)</name>
        <dbReference type="ChEBI" id="CHEBI:29105"/>
        <label>1</label>
        <note>catalytic</note>
    </ligand>
</feature>
<evidence type="ECO:0000256" key="10">
    <source>
        <dbReference type="PIRSR" id="PIRSR004803-1"/>
    </source>
</evidence>
<keyword evidence="4 9" id="KW-0255">Endonuclease</keyword>
<feature type="binding site" evidence="12">
    <location>
        <position position="442"/>
    </location>
    <ligand>
        <name>Ca(2+)</name>
        <dbReference type="ChEBI" id="CHEBI:29108"/>
    </ligand>
</feature>
<comment type="cofactor">
    <cofactor evidence="12">
        <name>Ca(2+)</name>
        <dbReference type="ChEBI" id="CHEBI:29108"/>
    </cofactor>
    <text evidence="12">Binds 1 Ca(2+) cation per subunit. Seen in 1 crystal structure, it is not clear if it is physiologically important.</text>
</comment>
<dbReference type="InterPro" id="IPR030854">
    <property type="entry name" value="RNase_J_bac"/>
</dbReference>
<proteinExistence type="inferred from homology"/>
<sequence length="551" mass="61602">MTLDPHVRLTPLGGLGEIGRNCMVLETEKSMLVIDCGLMFPDDYLLGIDIVIPRFDYILERKDKLKGVLLTHGHEDHIGALPWLMSHLNAPIYGSGFTLGLVRNKLREHNLERFITLNRVQARDRIVFDDVAVNFFPVCHSIVDGFALGFETTVGRILHTGDFKIDPAPMDGHATDMDGIREFCADGVLCMLSDSTNVERDGHSLNEREIMSSLSEIFKTCQGRILVTLFSSHIQRMQEVFELAWQTGRKVAVAGKSISSNIELAQELKFLAAKEGVHIPLEEVPTVPDRELVLLVTGSQGEPLSALTRITAGEHKSLRIHEGDTVIMSSRFIPGNVKAIYRVINQLYKLGADVYYESIHNIHASGHAYKEELRLMLEAVKPKYFIPVHGEYRHLVKHADLARHCGVAGERAIVLEDGQPLTFVQHGIRFEDAVPADAIYVDGKGVGDVGHTVLKERQLLGGEGLVIVVMVLEEKSWDIIHGPQVESKGFVFAQQYSHVLEDAQCIILDIFENVPPGDVDKLKERIRSALRRFFRKVLDRDPVVVPLVMVV</sequence>
<dbReference type="EMBL" id="CP006585">
    <property type="protein sequence ID" value="AGW13425.1"/>
    <property type="molecule type" value="Genomic_DNA"/>
</dbReference>